<evidence type="ECO:0000256" key="11">
    <source>
        <dbReference type="RuleBase" id="RU004279"/>
    </source>
</evidence>
<evidence type="ECO:0000256" key="3">
    <source>
        <dbReference type="ARBA" id="ARBA00022679"/>
    </source>
</evidence>
<evidence type="ECO:0000256" key="7">
    <source>
        <dbReference type="ARBA" id="ARBA00022842"/>
    </source>
</evidence>
<dbReference type="InterPro" id="IPR007066">
    <property type="entry name" value="RNA_pol_Rpb1_3"/>
</dbReference>
<reference evidence="14 15" key="1">
    <citation type="submission" date="2016-04" db="EMBL/GenBank/DDBJ databases">
        <title>Draft genome sequence of freshwater magnetotactic bacteria Magnetospirillum marisnigri SP-1 and Magnetospirillum moscoviense BB-1.</title>
        <authorList>
            <person name="Koziaeva V."/>
            <person name="Dziuba M.V."/>
            <person name="Ivanov T.M."/>
            <person name="Kuznetsov B."/>
            <person name="Grouzdev D.S."/>
        </authorList>
    </citation>
    <scope>NUCLEOTIDE SEQUENCE [LARGE SCALE GENOMIC DNA]</scope>
    <source>
        <strain evidence="14 15">BB-1</strain>
    </source>
</reference>
<dbReference type="Gene3D" id="1.10.1790.20">
    <property type="match status" value="1"/>
</dbReference>
<keyword evidence="2 10" id="KW-0240">DNA-directed RNA polymerase</keyword>
<dbReference type="InterPro" id="IPR045867">
    <property type="entry name" value="DNA-dir_RpoC_beta_prime"/>
</dbReference>
<comment type="caution">
    <text evidence="14">The sequence shown here is derived from an EMBL/GenBank/DDBJ whole genome shotgun (WGS) entry which is preliminary data.</text>
</comment>
<protein>
    <recommendedName>
        <fullName evidence="10">DNA-directed RNA polymerase subunit beta'</fullName>
        <shortName evidence="10">RNAP subunit beta'</shortName>
        <ecNumber evidence="10">2.7.7.6</ecNumber>
    </recommendedName>
    <alternativeName>
        <fullName evidence="10">RNA polymerase subunit beta'</fullName>
    </alternativeName>
    <alternativeName>
        <fullName evidence="10">Transcriptase subunit beta'</fullName>
    </alternativeName>
</protein>
<dbReference type="InterPro" id="IPR012754">
    <property type="entry name" value="DNA-dir_RpoC_beta_prime_bact"/>
</dbReference>
<evidence type="ECO:0000256" key="9">
    <source>
        <dbReference type="ARBA" id="ARBA00048552"/>
    </source>
</evidence>
<accession>A0A178MG73</accession>
<name>A0A178MG73_9PROT</name>
<dbReference type="GO" id="GO:0000287">
    <property type="term" value="F:magnesium ion binding"/>
    <property type="evidence" value="ECO:0007669"/>
    <property type="project" value="UniProtKB-UniRule"/>
</dbReference>
<organism evidence="14 15">
    <name type="scientific">Magnetospirillum moscoviense</name>
    <dbReference type="NCBI Taxonomy" id="1437059"/>
    <lineage>
        <taxon>Bacteria</taxon>
        <taxon>Pseudomonadati</taxon>
        <taxon>Pseudomonadota</taxon>
        <taxon>Alphaproteobacteria</taxon>
        <taxon>Rhodospirillales</taxon>
        <taxon>Rhodospirillaceae</taxon>
        <taxon>Magnetospirillum</taxon>
    </lineage>
</organism>
<evidence type="ECO:0000256" key="12">
    <source>
        <dbReference type="SAM" id="MobiDB-lite"/>
    </source>
</evidence>
<dbReference type="InterPro" id="IPR000722">
    <property type="entry name" value="RNA_pol_asu"/>
</dbReference>
<dbReference type="Gene3D" id="1.10.150.390">
    <property type="match status" value="1"/>
</dbReference>
<keyword evidence="3 10" id="KW-0808">Transferase</keyword>
<dbReference type="InterPro" id="IPR007080">
    <property type="entry name" value="RNA_pol_Rpb1_1"/>
</dbReference>
<dbReference type="SUPFAM" id="SSF64484">
    <property type="entry name" value="beta and beta-prime subunits of DNA dependent RNA-polymerase"/>
    <property type="match status" value="1"/>
</dbReference>
<dbReference type="Gene3D" id="1.10.132.30">
    <property type="match status" value="1"/>
</dbReference>
<dbReference type="GO" id="GO:0008270">
    <property type="term" value="F:zinc ion binding"/>
    <property type="evidence" value="ECO:0007669"/>
    <property type="project" value="UniProtKB-UniRule"/>
</dbReference>
<comment type="cofactor">
    <cofactor evidence="10">
        <name>Mg(2+)</name>
        <dbReference type="ChEBI" id="CHEBI:18420"/>
    </cofactor>
    <text evidence="10">Binds 1 Mg(2+) ion per subunit.</text>
</comment>
<comment type="cofactor">
    <cofactor evidence="10">
        <name>Zn(2+)</name>
        <dbReference type="ChEBI" id="CHEBI:29105"/>
    </cofactor>
    <text evidence="10">Binds 2 Zn(2+) ions per subunit.</text>
</comment>
<keyword evidence="6 10" id="KW-0862">Zinc</keyword>
<dbReference type="GO" id="GO:0003899">
    <property type="term" value="F:DNA-directed RNA polymerase activity"/>
    <property type="evidence" value="ECO:0007669"/>
    <property type="project" value="UniProtKB-UniRule"/>
</dbReference>
<feature type="binding site" evidence="10">
    <location>
        <position position="989"/>
    </location>
    <ligand>
        <name>Zn(2+)</name>
        <dbReference type="ChEBI" id="CHEBI:29105"/>
        <label>2</label>
    </ligand>
</feature>
<dbReference type="Pfam" id="PF00623">
    <property type="entry name" value="RNA_pol_Rpb1_2"/>
    <property type="match status" value="2"/>
</dbReference>
<dbReference type="InterPro" id="IPR042102">
    <property type="entry name" value="RNA_pol_Rpb1_3_sf"/>
</dbReference>
<dbReference type="STRING" id="1437059.A6A05_15965"/>
<feature type="region of interest" description="Disordered" evidence="12">
    <location>
        <begin position="1466"/>
        <end position="1497"/>
    </location>
</feature>
<feature type="binding site" evidence="10">
    <location>
        <position position="465"/>
    </location>
    <ligand>
        <name>Mg(2+)</name>
        <dbReference type="ChEBI" id="CHEBI:18420"/>
    </ligand>
</feature>
<evidence type="ECO:0000256" key="4">
    <source>
        <dbReference type="ARBA" id="ARBA00022695"/>
    </source>
</evidence>
<dbReference type="EC" id="2.7.7.6" evidence="10"/>
<dbReference type="PANTHER" id="PTHR19376:SF54">
    <property type="entry name" value="DNA-DIRECTED RNA POLYMERASE SUBUNIT BETA"/>
    <property type="match status" value="1"/>
</dbReference>
<keyword evidence="7 10" id="KW-0460">Magnesium</keyword>
<dbReference type="EMBL" id="LWQU01000171">
    <property type="protein sequence ID" value="OAN46964.1"/>
    <property type="molecule type" value="Genomic_DNA"/>
</dbReference>
<dbReference type="HAMAP" id="MF_01322">
    <property type="entry name" value="RNApol_bact_RpoC"/>
    <property type="match status" value="1"/>
</dbReference>
<dbReference type="Gene3D" id="1.10.40.90">
    <property type="match status" value="1"/>
</dbReference>
<proteinExistence type="inferred from homology"/>
<dbReference type="OrthoDB" id="9815296at2"/>
<comment type="subunit">
    <text evidence="10">The RNAP catalytic core consists of 2 alpha, 1 beta, 1 beta' and 1 omega subunit. When a sigma factor is associated with the core the holoenzyme is formed, which can initiate transcription.</text>
</comment>
<dbReference type="InterPro" id="IPR044893">
    <property type="entry name" value="RNA_pol_Rpb1_clamp_domain"/>
</dbReference>
<dbReference type="Pfam" id="PF04983">
    <property type="entry name" value="RNA_pol_Rpb1_3"/>
    <property type="match status" value="2"/>
</dbReference>
<dbReference type="CDD" id="cd02655">
    <property type="entry name" value="RNAP_beta'_C"/>
    <property type="match status" value="1"/>
</dbReference>
<feature type="binding site" evidence="10">
    <location>
        <position position="70"/>
    </location>
    <ligand>
        <name>Zn(2+)</name>
        <dbReference type="ChEBI" id="CHEBI:29105"/>
        <label>1</label>
    </ligand>
</feature>
<dbReference type="Gene3D" id="2.40.40.20">
    <property type="match status" value="1"/>
</dbReference>
<dbReference type="InterPro" id="IPR007083">
    <property type="entry name" value="RNA_pol_Rpb1_4"/>
</dbReference>
<feature type="binding site" evidence="10">
    <location>
        <position position="85"/>
    </location>
    <ligand>
        <name>Zn(2+)</name>
        <dbReference type="ChEBI" id="CHEBI:29105"/>
        <label>1</label>
    </ligand>
</feature>
<feature type="binding site" evidence="10">
    <location>
        <position position="72"/>
    </location>
    <ligand>
        <name>Zn(2+)</name>
        <dbReference type="ChEBI" id="CHEBI:29105"/>
        <label>1</label>
    </ligand>
</feature>
<feature type="binding site" evidence="10">
    <location>
        <position position="88"/>
    </location>
    <ligand>
        <name>Zn(2+)</name>
        <dbReference type="ChEBI" id="CHEBI:29105"/>
        <label>1</label>
    </ligand>
</feature>
<evidence type="ECO:0000256" key="6">
    <source>
        <dbReference type="ARBA" id="ARBA00022833"/>
    </source>
</evidence>
<evidence type="ECO:0000256" key="1">
    <source>
        <dbReference type="ARBA" id="ARBA00006460"/>
    </source>
</evidence>
<evidence type="ECO:0000259" key="13">
    <source>
        <dbReference type="SMART" id="SM00663"/>
    </source>
</evidence>
<dbReference type="GO" id="GO:0000428">
    <property type="term" value="C:DNA-directed RNA polymerase complex"/>
    <property type="evidence" value="ECO:0007669"/>
    <property type="project" value="UniProtKB-KW"/>
</dbReference>
<dbReference type="InterPro" id="IPR038120">
    <property type="entry name" value="Rpb1_funnel_sf"/>
</dbReference>
<evidence type="ECO:0000313" key="15">
    <source>
        <dbReference type="Proteomes" id="UP000078543"/>
    </source>
</evidence>
<evidence type="ECO:0000256" key="8">
    <source>
        <dbReference type="ARBA" id="ARBA00023163"/>
    </source>
</evidence>
<evidence type="ECO:0000256" key="5">
    <source>
        <dbReference type="ARBA" id="ARBA00022723"/>
    </source>
</evidence>
<dbReference type="Gene3D" id="1.10.274.100">
    <property type="entry name" value="RNA polymerase Rpb1, domain 3"/>
    <property type="match status" value="1"/>
</dbReference>
<feature type="domain" description="RNA polymerase N-terminal" evidence="13">
    <location>
        <begin position="236"/>
        <end position="515"/>
    </location>
</feature>
<gene>
    <name evidence="10" type="primary">rpoC</name>
    <name evidence="14" type="ORF">A6A05_15965</name>
</gene>
<dbReference type="FunFam" id="4.10.860.120:FF:000001">
    <property type="entry name" value="DNA-directed RNA polymerase subunit beta"/>
    <property type="match status" value="1"/>
</dbReference>
<dbReference type="SMART" id="SM00663">
    <property type="entry name" value="RPOLA_N"/>
    <property type="match status" value="1"/>
</dbReference>
<keyword evidence="8 10" id="KW-0804">Transcription</keyword>
<dbReference type="PANTHER" id="PTHR19376">
    <property type="entry name" value="DNA-DIRECTED RNA POLYMERASE"/>
    <property type="match status" value="1"/>
</dbReference>
<dbReference type="Proteomes" id="UP000078543">
    <property type="component" value="Unassembled WGS sequence"/>
</dbReference>
<evidence type="ECO:0000256" key="2">
    <source>
        <dbReference type="ARBA" id="ARBA00022478"/>
    </source>
</evidence>
<keyword evidence="4 10" id="KW-0548">Nucleotidyltransferase</keyword>
<dbReference type="GO" id="GO:0006351">
    <property type="term" value="P:DNA-templated transcription"/>
    <property type="evidence" value="ECO:0007669"/>
    <property type="project" value="UniProtKB-UniRule"/>
</dbReference>
<dbReference type="CDD" id="cd01609">
    <property type="entry name" value="RNAP_beta'_N"/>
    <property type="match status" value="1"/>
</dbReference>
<dbReference type="Pfam" id="PF04997">
    <property type="entry name" value="RNA_pol_Rpb1_1"/>
    <property type="match status" value="1"/>
</dbReference>
<dbReference type="Pfam" id="PF05000">
    <property type="entry name" value="RNA_pol_Rpb1_4"/>
    <property type="match status" value="1"/>
</dbReference>
<evidence type="ECO:0000313" key="14">
    <source>
        <dbReference type="EMBL" id="OAN46964.1"/>
    </source>
</evidence>
<feature type="binding site" evidence="10">
    <location>
        <position position="908"/>
    </location>
    <ligand>
        <name>Zn(2+)</name>
        <dbReference type="ChEBI" id="CHEBI:29105"/>
        <label>2</label>
    </ligand>
</feature>
<feature type="binding site" evidence="10">
    <location>
        <position position="461"/>
    </location>
    <ligand>
        <name>Mg(2+)</name>
        <dbReference type="ChEBI" id="CHEBI:18420"/>
    </ligand>
</feature>
<dbReference type="Gene3D" id="4.10.860.120">
    <property type="entry name" value="RNA polymerase II, clamp domain"/>
    <property type="match status" value="1"/>
</dbReference>
<sequence>MNELMKIFGQASGTQSFDQIRISIASPERIRSWSYGEIKKPETINYRTFKPERDGLFCARIFGPIKDYECLCGKYKRMKYRGIICEKCGVEVTLAKVRRERMGHIELASPVAHIWFLKSLPSRIGLLCDMTLKDLERILYFENYVVVEPGLTPLKIRELLTEEQYMRAVDEYGDDAFTAKIGAEAIRDMLVAIDLESEKDRLKIDLKETTSEAKRKKLVKRMKLVEAFLESGSRPEWMILEVIPVIPPELRPLVPLDGGRFATSDLNDLYRRVINRNNRLKRLIELRAPEIIVRNEKRMLQEAVDALFDNGRRGRAITGANKRPLKSLSDMLKGKQGRFRQNLLGKRVDYSGRSVIVVGPELKLHQCGLPKKMALELFKPFVYAKLELYGMATTIKAAKRMVEKERPEVWDILEEVIREHPVMLNRAPTLHRLGIQAFEPVLIEGKAIQLHPLVCTAFNADFDGDQMAVHVPLSLEAQLEARVLMMSTNNILSPANGKPIIVPSQDIVLGIYYITMERDELPGMAMKVHSAHELRTGLANGTLFLYNRTNPALPIDTSDMEAVVDALVRRDITAHRALRVSSREALEAGLAKGEIRVFNVAKPGTPFAATDVASIEKAVKDGSAILYRLPIFRDMNEINAALADKVLTLHQKIKARYRNVDKDGQPITELLETSAGRMLLSEILPRNPNVPFSSINRLLTKKDIQNVIDLVYRHCGQKETVIFADRIMGLGFSHAFKAGISFGKDDMVIPAAKDHLVGGTEEKAKEYEQQYQDGLITQGEKYNKVVDAWSKCTDDVADAMMKEISRVEPGMQVNSVYMMAHSGARGSAAQMKQLAGMRGLMAKPSGEIIETPIISNFKEGLTVLEYFNSTHGARKGLADTALKTANSGYLTRRLVDVAQDAIIVEEDCGTINGLTVSAVVEGGEVISPLAERILGRSAARDITHPVTGEVIVAAGHLICEPEVELIDDAGIEVVAIRSVLTCEAKEGVCGTCYGRDLARGTRVNVGEAVGVIAAQSIGEPGTQLTMRTFHIGGAAQRGAEQSSIEAVSEATVQLINKNVVTNSSGAKIIMSRNCEVALFDAKGRERARHRIPYGAKLLVEEGQLVNKGVKLAEWDPYTLPILTETNGVAHYVDLVEGLSMREVVDEATGIASKVVVDWKQQPRGSELRPRVELRDDKGQPVTLSNGMEARYFLSVDAILSVENHAKLHAGDVLARIPREGSKTRDITGGLPRVAELFEARKPKDHAIIADIDGRVEFGKDYKSKRRILVVPEDGDPVEYLIPKGKHVSVQEGDYVRRGDPLMDGNPVPHDILRVLGVEALSQYLTNEIQEVYRLQGVKINDKHIEVIVRQMLQKVEITDPGDTTFLVGEQIDRQEFDQENRKAIREQGRPASGTPVLQGITKASLQTHSFISAASFQETTRVLTEASVSGKVDTLQGLKENVIVGRLIPAGTGAVMNRLRELAAKRDREMQVEDGGGEGDTPPALEGGGEQPAAPAE</sequence>
<dbReference type="Gene3D" id="2.40.50.100">
    <property type="match status" value="3"/>
</dbReference>
<feature type="binding site" evidence="10">
    <location>
        <position position="992"/>
    </location>
    <ligand>
        <name>Zn(2+)</name>
        <dbReference type="ChEBI" id="CHEBI:29105"/>
        <label>2</label>
    </ligand>
</feature>
<dbReference type="InterPro" id="IPR007081">
    <property type="entry name" value="RNA_pol_Rpb1_5"/>
</dbReference>
<comment type="function">
    <text evidence="10 11">DNA-dependent RNA polymerase catalyzes the transcription of DNA into RNA using the four ribonucleoside triphosphates as substrates.</text>
</comment>
<feature type="binding site" evidence="10">
    <location>
        <position position="982"/>
    </location>
    <ligand>
        <name>Zn(2+)</name>
        <dbReference type="ChEBI" id="CHEBI:29105"/>
        <label>2</label>
    </ligand>
</feature>
<dbReference type="InterPro" id="IPR006592">
    <property type="entry name" value="RNA_pol_N"/>
</dbReference>
<keyword evidence="5 10" id="KW-0479">Metal-binding</keyword>
<dbReference type="RefSeq" id="WP_068503604.1">
    <property type="nucleotide sequence ID" value="NZ_LWQU01000171.1"/>
</dbReference>
<evidence type="ECO:0000256" key="10">
    <source>
        <dbReference type="HAMAP-Rule" id="MF_01322"/>
    </source>
</evidence>
<dbReference type="FunFam" id="1.10.40.90:FF:000001">
    <property type="entry name" value="DNA-directed RNA polymerase subunit beta"/>
    <property type="match status" value="1"/>
</dbReference>
<dbReference type="Pfam" id="PF04998">
    <property type="entry name" value="RNA_pol_Rpb1_5"/>
    <property type="match status" value="1"/>
</dbReference>
<comment type="catalytic activity">
    <reaction evidence="9 10 11">
        <text>RNA(n) + a ribonucleoside 5'-triphosphate = RNA(n+1) + diphosphate</text>
        <dbReference type="Rhea" id="RHEA:21248"/>
        <dbReference type="Rhea" id="RHEA-COMP:14527"/>
        <dbReference type="Rhea" id="RHEA-COMP:17342"/>
        <dbReference type="ChEBI" id="CHEBI:33019"/>
        <dbReference type="ChEBI" id="CHEBI:61557"/>
        <dbReference type="ChEBI" id="CHEBI:140395"/>
        <dbReference type="EC" id="2.7.7.6"/>
    </reaction>
</comment>
<feature type="binding site" evidence="10">
    <location>
        <position position="463"/>
    </location>
    <ligand>
        <name>Mg(2+)</name>
        <dbReference type="ChEBI" id="CHEBI:18420"/>
    </ligand>
</feature>
<comment type="similarity">
    <text evidence="1 10 11">Belongs to the RNA polymerase beta' chain family.</text>
</comment>
<keyword evidence="15" id="KW-1185">Reference proteome</keyword>
<dbReference type="GO" id="GO:0003677">
    <property type="term" value="F:DNA binding"/>
    <property type="evidence" value="ECO:0007669"/>
    <property type="project" value="UniProtKB-UniRule"/>
</dbReference>